<accession>A0A2A2H4X7</accession>
<comment type="similarity">
    <text evidence="8">Belongs to the CofE family.</text>
</comment>
<protein>
    <recommendedName>
        <fullName evidence="8">Coenzyme F420:L-glutamate ligase</fullName>
        <ecNumber evidence="8">6.3.2.31</ecNumber>
        <ecNumber evidence="8">6.3.2.34</ecNumber>
    </recommendedName>
    <alternativeName>
        <fullName evidence="8">Coenzyme F420-0:L-glutamate ligase</fullName>
    </alternativeName>
    <alternativeName>
        <fullName evidence="8">Coenzyme F420-1:gamma-L-glutamate ligase</fullName>
    </alternativeName>
</protein>
<dbReference type="Proteomes" id="UP000217784">
    <property type="component" value="Unassembled WGS sequence"/>
</dbReference>
<dbReference type="HAMAP" id="MF_01258">
    <property type="entry name" value="F420_ligase_CofE"/>
    <property type="match status" value="1"/>
</dbReference>
<comment type="pathway">
    <text evidence="8">Cofactor biosynthesis; coenzyme F420 biosynthesis.</text>
</comment>
<feature type="domain" description="Coenzyme F420:L-glutamate ligase-like" evidence="9">
    <location>
        <begin position="11"/>
        <end position="226"/>
    </location>
</feature>
<comment type="subunit">
    <text evidence="8">Homodimer.</text>
</comment>
<evidence type="ECO:0000259" key="9">
    <source>
        <dbReference type="Pfam" id="PF01996"/>
    </source>
</evidence>
<keyword evidence="1 8" id="KW-0436">Ligase</keyword>
<keyword evidence="5 8" id="KW-0630">Potassium</keyword>
<evidence type="ECO:0000256" key="7">
    <source>
        <dbReference type="ARBA" id="ARBA00023211"/>
    </source>
</evidence>
<reference evidence="10 11" key="1">
    <citation type="journal article" date="2017" name="BMC Genomics">
        <title>Genomic analysis of methanogenic archaea reveals a shift towards energy conservation.</title>
        <authorList>
            <person name="Gilmore S.P."/>
            <person name="Henske J.K."/>
            <person name="Sexton J.A."/>
            <person name="Solomon K.V."/>
            <person name="Seppala S."/>
            <person name="Yoo J.I."/>
            <person name="Huyett L.M."/>
            <person name="Pressman A."/>
            <person name="Cogan J.Z."/>
            <person name="Kivenson V."/>
            <person name="Peng X."/>
            <person name="Tan Y."/>
            <person name="Valentine D.L."/>
            <person name="O'Malley M.A."/>
        </authorList>
    </citation>
    <scope>NUCLEOTIDE SEQUENCE [LARGE SCALE GENOMIC DNA]</scope>
    <source>
        <strain evidence="10 11">M.o.H.</strain>
    </source>
</reference>
<dbReference type="GO" id="GO:0052619">
    <property type="term" value="F:coenzyme F420-1:gamma-L-glutamate ligase activity"/>
    <property type="evidence" value="ECO:0007669"/>
    <property type="project" value="UniProtKB-UniRule"/>
</dbReference>
<feature type="binding site" evidence="8">
    <location>
        <position position="50"/>
    </location>
    <ligand>
        <name>GTP</name>
        <dbReference type="ChEBI" id="CHEBI:37565"/>
    </ligand>
</feature>
<keyword evidence="7 8" id="KW-0464">Manganese</keyword>
<feature type="binding site" evidence="8">
    <location>
        <begin position="45"/>
        <end position="46"/>
    </location>
    <ligand>
        <name>GTP</name>
        <dbReference type="ChEBI" id="CHEBI:37565"/>
    </ligand>
</feature>
<feature type="binding site" evidence="8">
    <location>
        <begin position="212"/>
        <end position="219"/>
    </location>
    <ligand>
        <name>GTP</name>
        <dbReference type="ChEBI" id="CHEBI:37565"/>
    </ligand>
</feature>
<dbReference type="Gene3D" id="3.90.1660.10">
    <property type="entry name" value="CofE-like domain"/>
    <property type="match status" value="1"/>
</dbReference>
<evidence type="ECO:0000313" key="10">
    <source>
        <dbReference type="EMBL" id="PAV04452.1"/>
    </source>
</evidence>
<dbReference type="InterPro" id="IPR023659">
    <property type="entry name" value="F420_ligase_CofE_arc"/>
</dbReference>
<evidence type="ECO:0000313" key="11">
    <source>
        <dbReference type="Proteomes" id="UP000217784"/>
    </source>
</evidence>
<gene>
    <name evidence="8" type="primary">cofE</name>
    <name evidence="10" type="ORF">ASJ80_06330</name>
</gene>
<keyword evidence="6 8" id="KW-0342">GTP-binding</keyword>
<dbReference type="Gene3D" id="3.30.1330.100">
    <property type="entry name" value="CofE-like"/>
    <property type="match status" value="1"/>
</dbReference>
<evidence type="ECO:0000256" key="4">
    <source>
        <dbReference type="ARBA" id="ARBA00022842"/>
    </source>
</evidence>
<dbReference type="EMBL" id="LMVM01000023">
    <property type="protein sequence ID" value="PAV04452.1"/>
    <property type="molecule type" value="Genomic_DNA"/>
</dbReference>
<dbReference type="NCBIfam" id="TIGR01916">
    <property type="entry name" value="F420_cofE"/>
    <property type="match status" value="1"/>
</dbReference>
<feature type="binding site" evidence="8">
    <location>
        <position position="115"/>
    </location>
    <ligand>
        <name>a divalent metal cation</name>
        <dbReference type="ChEBI" id="CHEBI:60240"/>
        <label>1</label>
    </ligand>
</feature>
<feature type="binding site" evidence="8">
    <location>
        <position position="214"/>
    </location>
    <ligand>
        <name>a divalent metal cation</name>
        <dbReference type="ChEBI" id="CHEBI:60240"/>
        <label>2</label>
    </ligand>
</feature>
<comment type="catalytic activity">
    <reaction evidence="8">
        <text>oxidized coenzyme F420-0 + GTP + L-glutamate = oxidized coenzyme F420-1 + GDP + phosphate + H(+)</text>
        <dbReference type="Rhea" id="RHEA:30555"/>
        <dbReference type="ChEBI" id="CHEBI:15378"/>
        <dbReference type="ChEBI" id="CHEBI:29985"/>
        <dbReference type="ChEBI" id="CHEBI:37565"/>
        <dbReference type="ChEBI" id="CHEBI:43474"/>
        <dbReference type="ChEBI" id="CHEBI:58189"/>
        <dbReference type="ChEBI" id="CHEBI:59907"/>
        <dbReference type="ChEBI" id="CHEBI:59920"/>
        <dbReference type="EC" id="6.3.2.31"/>
    </reaction>
</comment>
<comment type="function">
    <text evidence="8">Catalyzes the GTP-dependent successive addition of two or more gamma-linked L-glutamates to the L-lactyl phosphodiester of 7,8-didemethyl-8-hydroxy-5-deazariboflavin (F420-0) to form coenzyme F420-0-glutamyl-glutamate (F420-2) or polyglutamated F420 derivatives.</text>
</comment>
<evidence type="ECO:0000256" key="6">
    <source>
        <dbReference type="ARBA" id="ARBA00023134"/>
    </source>
</evidence>
<evidence type="ECO:0000256" key="5">
    <source>
        <dbReference type="ARBA" id="ARBA00022958"/>
    </source>
</evidence>
<keyword evidence="4 8" id="KW-0460">Magnesium</keyword>
<dbReference type="GO" id="GO:0052618">
    <property type="term" value="F:coenzyme F420-0:L-glutamate ligase activity"/>
    <property type="evidence" value="ECO:0007669"/>
    <property type="project" value="UniProtKB-UniRule"/>
</dbReference>
<comment type="catalytic activity">
    <reaction evidence="8">
        <text>oxidized coenzyme F420-1 + GTP + L-glutamate = oxidized coenzyme F420-2 + GDP + phosphate + H(+)</text>
        <dbReference type="Rhea" id="RHEA:30523"/>
        <dbReference type="ChEBI" id="CHEBI:15378"/>
        <dbReference type="ChEBI" id="CHEBI:29985"/>
        <dbReference type="ChEBI" id="CHEBI:37565"/>
        <dbReference type="ChEBI" id="CHEBI:43474"/>
        <dbReference type="ChEBI" id="CHEBI:57922"/>
        <dbReference type="ChEBI" id="CHEBI:58189"/>
        <dbReference type="ChEBI" id="CHEBI:59920"/>
        <dbReference type="EC" id="6.3.2.34"/>
    </reaction>
</comment>
<evidence type="ECO:0000256" key="1">
    <source>
        <dbReference type="ARBA" id="ARBA00022598"/>
    </source>
</evidence>
<comment type="cofactor">
    <cofactor evidence="8">
        <name>K(+)</name>
        <dbReference type="ChEBI" id="CHEBI:29103"/>
    </cofactor>
    <text evidence="8">Monovalent cation. The ion could be potassium.</text>
</comment>
<dbReference type="EC" id="6.3.2.34" evidence="8"/>
<keyword evidence="2 8" id="KW-0479">Metal-binding</keyword>
<feature type="binding site" evidence="8">
    <location>
        <position position="157"/>
    </location>
    <ligand>
        <name>a divalent metal cation</name>
        <dbReference type="ChEBI" id="CHEBI:60240"/>
        <label>2</label>
    </ligand>
</feature>
<evidence type="ECO:0000256" key="3">
    <source>
        <dbReference type="ARBA" id="ARBA00022741"/>
    </source>
</evidence>
<organism evidence="10 11">
    <name type="scientific">Methanobacterium bryantii</name>
    <dbReference type="NCBI Taxonomy" id="2161"/>
    <lineage>
        <taxon>Archaea</taxon>
        <taxon>Methanobacteriati</taxon>
        <taxon>Methanobacteriota</taxon>
        <taxon>Methanomada group</taxon>
        <taxon>Methanobacteria</taxon>
        <taxon>Methanobacteriales</taxon>
        <taxon>Methanobacteriaceae</taxon>
        <taxon>Methanobacterium</taxon>
    </lineage>
</organism>
<feature type="binding site" evidence="8">
    <location>
        <begin position="11"/>
        <end position="14"/>
    </location>
    <ligand>
        <name>GTP</name>
        <dbReference type="ChEBI" id="CHEBI:37565"/>
    </ligand>
</feature>
<sequence length="255" mass="27637">MDIKIIGIENIPLITEGNDIAALIVDAMNNEDIDIKNGDIFVIAETIVSKAEGNKINLKIIEPTQKAFDIAKKTGKDPHVVEAILRESNEILEVGPDFIISETKHGFVCANAGIDESNVEDNMATPMPEDPDKSASLIMKKIEALTEKEVVVIVSDTQGRAFREGAIGTAIGISGMKALWDRKGEKDLYGRELQTTSIAVADELASAASILMGQADEGIPVVVIRGVNYVKTLKSSISTAKDLVRPKKYDVFRKT</sequence>
<keyword evidence="11" id="KW-1185">Reference proteome</keyword>
<proteinExistence type="inferred from homology"/>
<dbReference type="AlphaFoldDB" id="A0A2A2H4X7"/>
<dbReference type="EC" id="6.3.2.31" evidence="8"/>
<dbReference type="OrthoDB" id="11383at2157"/>
<dbReference type="InterPro" id="IPR002847">
    <property type="entry name" value="F420-0_gamma-glut_ligase-dom"/>
</dbReference>
<comment type="caution">
    <text evidence="10">The sequence shown here is derived from an EMBL/GenBank/DDBJ whole genome shotgun (WGS) entry which is preliminary data.</text>
</comment>
<dbReference type="GO" id="GO:0046872">
    <property type="term" value="F:metal ion binding"/>
    <property type="evidence" value="ECO:0007669"/>
    <property type="project" value="UniProtKB-KW"/>
</dbReference>
<dbReference type="UniPathway" id="UPA00071"/>
<dbReference type="PANTHER" id="PTHR47917:SF1">
    <property type="entry name" value="COENZYME F420:L-GLUTAMATE LIGASE"/>
    <property type="match status" value="1"/>
</dbReference>
<dbReference type="NCBIfam" id="NF009809">
    <property type="entry name" value="PRK13293.1"/>
    <property type="match status" value="1"/>
</dbReference>
<feature type="binding site" evidence="8">
    <location>
        <position position="156"/>
    </location>
    <ligand>
        <name>a divalent metal cation</name>
        <dbReference type="ChEBI" id="CHEBI:60240"/>
        <label>1</label>
    </ligand>
</feature>
<keyword evidence="3 8" id="KW-0547">Nucleotide-binding</keyword>
<dbReference type="Pfam" id="PF01996">
    <property type="entry name" value="F420_ligase"/>
    <property type="match status" value="1"/>
</dbReference>
<dbReference type="GO" id="GO:0052645">
    <property type="term" value="P:F420-0 metabolic process"/>
    <property type="evidence" value="ECO:0007669"/>
    <property type="project" value="UniProtKB-UniRule"/>
</dbReference>
<dbReference type="RefSeq" id="WP_069582742.1">
    <property type="nucleotide sequence ID" value="NZ_LMVM01000023.1"/>
</dbReference>
<dbReference type="GO" id="GO:0005525">
    <property type="term" value="F:GTP binding"/>
    <property type="evidence" value="ECO:0007669"/>
    <property type="project" value="UniProtKB-KW"/>
</dbReference>
<comment type="cofactor">
    <cofactor evidence="8">
        <name>Mg(2+)</name>
        <dbReference type="ChEBI" id="CHEBI:18420"/>
    </cofactor>
    <cofactor evidence="8">
        <name>Mn(2+)</name>
        <dbReference type="ChEBI" id="CHEBI:29035"/>
    </cofactor>
    <text evidence="8">Binds 2 divalent metal cations per subunit. The ions could be magnesium and/or manganese.</text>
</comment>
<dbReference type="PANTHER" id="PTHR47917">
    <property type="match status" value="1"/>
</dbReference>
<dbReference type="InterPro" id="IPR008225">
    <property type="entry name" value="F420-0_g-glutamyl_ligase"/>
</dbReference>
<evidence type="ECO:0000256" key="8">
    <source>
        <dbReference type="HAMAP-Rule" id="MF_01258"/>
    </source>
</evidence>
<name>A0A2A2H4X7_METBR</name>
<evidence type="ECO:0000256" key="2">
    <source>
        <dbReference type="ARBA" id="ARBA00022723"/>
    </source>
</evidence>
<feature type="binding site" evidence="8">
    <location>
        <position position="118"/>
    </location>
    <ligand>
        <name>GTP</name>
        <dbReference type="ChEBI" id="CHEBI:37565"/>
    </ligand>
</feature>
<dbReference type="SUPFAM" id="SSF144010">
    <property type="entry name" value="CofE-like"/>
    <property type="match status" value="1"/>
</dbReference>